<feature type="domain" description="Serine aminopeptidase S33" evidence="1">
    <location>
        <begin position="43"/>
        <end position="277"/>
    </location>
</feature>
<dbReference type="RefSeq" id="WP_159453440.1">
    <property type="nucleotide sequence ID" value="NZ_FXAP01000006.1"/>
</dbReference>
<protein>
    <submittedName>
        <fullName evidence="2">Alpha-beta hydrolase superfamily lysophospholipase</fullName>
    </submittedName>
</protein>
<accession>A0A3N2C7A2</accession>
<dbReference type="Gene3D" id="3.40.50.1820">
    <property type="entry name" value="alpha/beta hydrolase"/>
    <property type="match status" value="1"/>
</dbReference>
<sequence length="294" mass="32500">MSEQTPPPVDDANRPVEPRPYATETIVDDDGVTVYVYLWEVPNPRAVVHIAHGAGEHALRYGRLAARLNDAGYTVAADDHRGHGRTGLEHLGLGKLGPRTTRGAIDSVAAVGRYLRTRFPESRLALLGHSWGSLMAQKVVAEHDLYELLILSGTSLAMPGVINAGDLNKRWRKTGKTGLEWLNRDPAAWAAFAADERNFDIGVTPVWNPIQAFAFLGRPPKRLPRAVPVLILGGSDDALGGVRGLTLLRDAYVKRSKLTDVTLVIYPEARHEIFNELNREDVERDVVEWLDKRT</sequence>
<dbReference type="AlphaFoldDB" id="A0A3N2C7A2"/>
<dbReference type="EMBL" id="RKHL01000001">
    <property type="protein sequence ID" value="ROR83174.1"/>
    <property type="molecule type" value="Genomic_DNA"/>
</dbReference>
<organism evidence="2 3">
    <name type="scientific">Plantibacter flavus</name>
    <dbReference type="NCBI Taxonomy" id="150123"/>
    <lineage>
        <taxon>Bacteria</taxon>
        <taxon>Bacillati</taxon>
        <taxon>Actinomycetota</taxon>
        <taxon>Actinomycetes</taxon>
        <taxon>Micrococcales</taxon>
        <taxon>Microbacteriaceae</taxon>
        <taxon>Plantibacter</taxon>
    </lineage>
</organism>
<gene>
    <name evidence="2" type="ORF">EDD42_3280</name>
</gene>
<comment type="caution">
    <text evidence="2">The sequence shown here is derived from an EMBL/GenBank/DDBJ whole genome shotgun (WGS) entry which is preliminary data.</text>
</comment>
<evidence type="ECO:0000313" key="3">
    <source>
        <dbReference type="Proteomes" id="UP000266915"/>
    </source>
</evidence>
<dbReference type="InterPro" id="IPR029058">
    <property type="entry name" value="AB_hydrolase_fold"/>
</dbReference>
<dbReference type="InterPro" id="IPR022742">
    <property type="entry name" value="Hydrolase_4"/>
</dbReference>
<reference evidence="2 3" key="1">
    <citation type="submission" date="2018-11" db="EMBL/GenBank/DDBJ databases">
        <title>Sequencing the genomes of 1000 actinobacteria strains.</title>
        <authorList>
            <person name="Klenk H.-P."/>
        </authorList>
    </citation>
    <scope>NUCLEOTIDE SEQUENCE [LARGE SCALE GENOMIC DNA]</scope>
    <source>
        <strain evidence="2 3">DSM 14012</strain>
    </source>
</reference>
<evidence type="ECO:0000259" key="1">
    <source>
        <dbReference type="Pfam" id="PF12146"/>
    </source>
</evidence>
<proteinExistence type="predicted"/>
<dbReference type="GO" id="GO:0016787">
    <property type="term" value="F:hydrolase activity"/>
    <property type="evidence" value="ECO:0007669"/>
    <property type="project" value="UniProtKB-KW"/>
</dbReference>
<dbReference type="Pfam" id="PF12146">
    <property type="entry name" value="Hydrolase_4"/>
    <property type="match status" value="1"/>
</dbReference>
<dbReference type="PANTHER" id="PTHR11614">
    <property type="entry name" value="PHOSPHOLIPASE-RELATED"/>
    <property type="match status" value="1"/>
</dbReference>
<keyword evidence="3" id="KW-1185">Reference proteome</keyword>
<evidence type="ECO:0000313" key="2">
    <source>
        <dbReference type="EMBL" id="ROR83174.1"/>
    </source>
</evidence>
<dbReference type="InterPro" id="IPR051044">
    <property type="entry name" value="MAG_DAG_Lipase"/>
</dbReference>
<dbReference type="SUPFAM" id="SSF53474">
    <property type="entry name" value="alpha/beta-Hydrolases"/>
    <property type="match status" value="1"/>
</dbReference>
<name>A0A3N2C7A2_9MICO</name>
<keyword evidence="2" id="KW-0378">Hydrolase</keyword>
<dbReference type="Proteomes" id="UP000266915">
    <property type="component" value="Unassembled WGS sequence"/>
</dbReference>